<dbReference type="InterPro" id="IPR016040">
    <property type="entry name" value="NAD(P)-bd_dom"/>
</dbReference>
<reference evidence="2 3" key="2">
    <citation type="journal article" date="2010" name="Stand. Genomic Sci.">
        <title>Complete genome sequence of Kribbella flavida type strain (IFO 14399).</title>
        <authorList>
            <person name="Pukall R."/>
            <person name="Lapidus A."/>
            <person name="Glavina Del Rio T."/>
            <person name="Copeland A."/>
            <person name="Tice H."/>
            <person name="Cheng J.-F."/>
            <person name="Lucas S."/>
            <person name="Chen F."/>
            <person name="Nolan M."/>
            <person name="LaButti K."/>
            <person name="Pati A."/>
            <person name="Ivanova N."/>
            <person name="Mavrommatis K."/>
            <person name="Mikhailova N."/>
            <person name="Pitluck S."/>
            <person name="Bruce D."/>
            <person name="Goodwin L."/>
            <person name="Land M."/>
            <person name="Hauser L."/>
            <person name="Chang Y.-J."/>
            <person name="Jeffries C.D."/>
            <person name="Chen A."/>
            <person name="Palaniappan K."/>
            <person name="Chain P."/>
            <person name="Rohde M."/>
            <person name="Goeker M."/>
            <person name="Bristow J."/>
            <person name="Eisen J.A."/>
            <person name="Markowitz V."/>
            <person name="Hugenholtz P."/>
            <person name="Kyrpides N.C."/>
            <person name="Klenk H.-P."/>
            <person name="Brettin T."/>
        </authorList>
    </citation>
    <scope>NUCLEOTIDE SEQUENCE [LARGE SCALE GENOMIC DNA]</scope>
    <source>
        <strain evidence="3">DSM 17836 / JCM 10339 / NBRC 14399</strain>
    </source>
</reference>
<dbReference type="STRING" id="479435.Kfla_6622"/>
<evidence type="ECO:0000313" key="2">
    <source>
        <dbReference type="EMBL" id="ADB35614.1"/>
    </source>
</evidence>
<dbReference type="HOGENOM" id="CLU_007383_10_6_11"/>
<dbReference type="Proteomes" id="UP000007967">
    <property type="component" value="Chromosome"/>
</dbReference>
<dbReference type="InterPro" id="IPR036291">
    <property type="entry name" value="NAD(P)-bd_dom_sf"/>
</dbReference>
<evidence type="ECO:0000313" key="3">
    <source>
        <dbReference type="Proteomes" id="UP000007967"/>
    </source>
</evidence>
<dbReference type="eggNOG" id="COG0702">
    <property type="taxonomic scope" value="Bacteria"/>
</dbReference>
<dbReference type="OrthoDB" id="3250520at2"/>
<proteinExistence type="predicted"/>
<dbReference type="EMBL" id="CP001736">
    <property type="protein sequence ID" value="ADB35614.1"/>
    <property type="molecule type" value="Genomic_DNA"/>
</dbReference>
<organism evidence="2 3">
    <name type="scientific">Kribbella flavida (strain DSM 17836 / JCM 10339 / NBRC 14399)</name>
    <dbReference type="NCBI Taxonomy" id="479435"/>
    <lineage>
        <taxon>Bacteria</taxon>
        <taxon>Bacillati</taxon>
        <taxon>Actinomycetota</taxon>
        <taxon>Actinomycetes</taxon>
        <taxon>Propionibacteriales</taxon>
        <taxon>Kribbellaceae</taxon>
        <taxon>Kribbella</taxon>
    </lineage>
</organism>
<dbReference type="Gene3D" id="3.40.50.720">
    <property type="entry name" value="NAD(P)-binding Rossmann-like Domain"/>
    <property type="match status" value="1"/>
</dbReference>
<dbReference type="PANTHER" id="PTHR43162">
    <property type="match status" value="1"/>
</dbReference>
<sequence>MTVLVLGSTGSTGRRVTEQLRDRSVAVRAASRRGETVFDWARPETWSPALDGVTAVYVMAPDGVPVEPAFVAQAVAAGVERLVLLSTMHPEEIGDDRLVAAERVVRESGTSWTVVRAHWFNQNFDEGFFRPAILAGELVLPLADQRQAFVDATDIAAVAVEALVGDGHHAQTYEVTGPDALTFGEAVEIIADVTHRDIHYRGTPEDYLSTPEADPAMLAYFTNQLSLGDAVPTTTVTRLTGRSPVPFSTYATTAAQSGVWTP</sequence>
<dbReference type="Pfam" id="PF13460">
    <property type="entry name" value="NAD_binding_10"/>
    <property type="match status" value="1"/>
</dbReference>
<evidence type="ECO:0000259" key="1">
    <source>
        <dbReference type="Pfam" id="PF13460"/>
    </source>
</evidence>
<keyword evidence="3" id="KW-1185">Reference proteome</keyword>
<dbReference type="RefSeq" id="WP_012924166.1">
    <property type="nucleotide sequence ID" value="NC_013729.1"/>
</dbReference>
<dbReference type="PANTHER" id="PTHR43162:SF1">
    <property type="entry name" value="PRESTALK A DIFFERENTIATION PROTEIN A"/>
    <property type="match status" value="1"/>
</dbReference>
<dbReference type="Gene3D" id="3.90.25.10">
    <property type="entry name" value="UDP-galactose 4-epimerase, domain 1"/>
    <property type="match status" value="1"/>
</dbReference>
<accession>D2PZP8</accession>
<reference evidence="3" key="1">
    <citation type="submission" date="2009-09" db="EMBL/GenBank/DDBJ databases">
        <title>The complete genome of Kribbella flavida DSM 17836.</title>
        <authorList>
            <consortium name="US DOE Joint Genome Institute (JGI-PGF)"/>
            <person name="Lucas S."/>
            <person name="Copeland A."/>
            <person name="Lapidus A."/>
            <person name="Glavina del Rio T."/>
            <person name="Dalin E."/>
            <person name="Tice H."/>
            <person name="Bruce D."/>
            <person name="Goodwin L."/>
            <person name="Pitluck S."/>
            <person name="Kyrpides N."/>
            <person name="Mavromatis K."/>
            <person name="Ivanova N."/>
            <person name="Saunders E."/>
            <person name="Brettin T."/>
            <person name="Detter J.C."/>
            <person name="Han C."/>
            <person name="Larimer F."/>
            <person name="Land M."/>
            <person name="Hauser L."/>
            <person name="Markowitz V."/>
            <person name="Cheng J.-F."/>
            <person name="Hugenholtz P."/>
            <person name="Woyke T."/>
            <person name="Wu D."/>
            <person name="Pukall R."/>
            <person name="Klenk H.-P."/>
            <person name="Eisen J.A."/>
        </authorList>
    </citation>
    <scope>NUCLEOTIDE SEQUENCE [LARGE SCALE GENOMIC DNA]</scope>
    <source>
        <strain evidence="3">DSM 17836 / JCM 10339 / NBRC 14399</strain>
    </source>
</reference>
<feature type="domain" description="NAD(P)-binding" evidence="1">
    <location>
        <begin position="7"/>
        <end position="163"/>
    </location>
</feature>
<dbReference type="SUPFAM" id="SSF51735">
    <property type="entry name" value="NAD(P)-binding Rossmann-fold domains"/>
    <property type="match status" value="1"/>
</dbReference>
<gene>
    <name evidence="2" type="ordered locus">Kfla_6622</name>
</gene>
<dbReference type="InterPro" id="IPR051604">
    <property type="entry name" value="Ergot_Alk_Oxidoreductase"/>
</dbReference>
<dbReference type="AlphaFoldDB" id="D2PZP8"/>
<name>D2PZP8_KRIFD</name>
<dbReference type="KEGG" id="kfl:Kfla_6622"/>
<protein>
    <submittedName>
        <fullName evidence="2">NmrA family protein</fullName>
    </submittedName>
</protein>